<dbReference type="RefSeq" id="WP_345341895.1">
    <property type="nucleotide sequence ID" value="NZ_BAABFB010000017.1"/>
</dbReference>
<sequence>MSDRRGAPRLRPLTTPRAAAVAGIVFAVLFGTSLVLLRVSLPDNPFAPWRGQSRITTALVLAPLAGIAFLWFVGVVRDRLGDLEDRFFATVVLGSGLLFLALFFASSATAGAVLAYSRHIDTDTDPVVSFGREVMLQIGNVYAVRMAAVFMISLATIWWRTGVMPRVMVAVTYLVALALLLVVSLSLWATLAFPTWVLLISTYILVVGPIEAGPETSPGTGPPERR</sequence>
<evidence type="ECO:0008006" key="4">
    <source>
        <dbReference type="Google" id="ProtNLM"/>
    </source>
</evidence>
<keyword evidence="1" id="KW-0812">Transmembrane</keyword>
<feature type="transmembrane region" description="Helical" evidence="1">
    <location>
        <begin position="53"/>
        <end position="75"/>
    </location>
</feature>
<dbReference type="EMBL" id="BAABFB010000017">
    <property type="protein sequence ID" value="GAA4472832.1"/>
    <property type="molecule type" value="Genomic_DNA"/>
</dbReference>
<feature type="transmembrane region" description="Helical" evidence="1">
    <location>
        <begin position="171"/>
        <end position="193"/>
    </location>
</feature>
<name>A0ABP8NT23_9NOCA</name>
<dbReference type="Proteomes" id="UP001501183">
    <property type="component" value="Unassembled WGS sequence"/>
</dbReference>
<organism evidence="2 3">
    <name type="scientific">Rhodococcus olei</name>
    <dbReference type="NCBI Taxonomy" id="2161675"/>
    <lineage>
        <taxon>Bacteria</taxon>
        <taxon>Bacillati</taxon>
        <taxon>Actinomycetota</taxon>
        <taxon>Actinomycetes</taxon>
        <taxon>Mycobacteriales</taxon>
        <taxon>Nocardiaceae</taxon>
        <taxon>Rhodococcus</taxon>
    </lineage>
</organism>
<keyword evidence="1" id="KW-1133">Transmembrane helix</keyword>
<keyword evidence="1" id="KW-0472">Membrane</keyword>
<evidence type="ECO:0000313" key="3">
    <source>
        <dbReference type="Proteomes" id="UP001501183"/>
    </source>
</evidence>
<keyword evidence="3" id="KW-1185">Reference proteome</keyword>
<evidence type="ECO:0000256" key="1">
    <source>
        <dbReference type="SAM" id="Phobius"/>
    </source>
</evidence>
<feature type="transmembrane region" description="Helical" evidence="1">
    <location>
        <begin position="20"/>
        <end position="41"/>
    </location>
</feature>
<reference evidence="3" key="1">
    <citation type="journal article" date="2019" name="Int. J. Syst. Evol. Microbiol.">
        <title>The Global Catalogue of Microorganisms (GCM) 10K type strain sequencing project: providing services to taxonomists for standard genome sequencing and annotation.</title>
        <authorList>
            <consortium name="The Broad Institute Genomics Platform"/>
            <consortium name="The Broad Institute Genome Sequencing Center for Infectious Disease"/>
            <person name="Wu L."/>
            <person name="Ma J."/>
        </authorList>
    </citation>
    <scope>NUCLEOTIDE SEQUENCE [LARGE SCALE GENOMIC DNA]</scope>
    <source>
        <strain evidence="3">JCM 32206</strain>
    </source>
</reference>
<evidence type="ECO:0000313" key="2">
    <source>
        <dbReference type="EMBL" id="GAA4472832.1"/>
    </source>
</evidence>
<feature type="transmembrane region" description="Helical" evidence="1">
    <location>
        <begin position="87"/>
        <end position="114"/>
    </location>
</feature>
<comment type="caution">
    <text evidence="2">The sequence shown here is derived from an EMBL/GenBank/DDBJ whole genome shotgun (WGS) entry which is preliminary data.</text>
</comment>
<gene>
    <name evidence="2" type="ORF">GCM10023094_05500</name>
</gene>
<feature type="transmembrane region" description="Helical" evidence="1">
    <location>
        <begin position="134"/>
        <end position="159"/>
    </location>
</feature>
<protein>
    <recommendedName>
        <fullName evidence="4">DUF4386 family protein</fullName>
    </recommendedName>
</protein>
<accession>A0ABP8NT23</accession>
<proteinExistence type="predicted"/>